<comment type="caution">
    <text evidence="1">The sequence shown here is derived from an EMBL/GenBank/DDBJ whole genome shotgun (WGS) entry which is preliminary data.</text>
</comment>
<evidence type="ECO:0000313" key="2">
    <source>
        <dbReference type="Proteomes" id="UP000028511"/>
    </source>
</evidence>
<accession>A0A077NIJ4</accession>
<evidence type="ECO:0000313" key="1">
    <source>
        <dbReference type="EMBL" id="CDG98569.1"/>
    </source>
</evidence>
<dbReference type="HOGENOM" id="CLU_184613_0_0_6"/>
<dbReference type="AlphaFoldDB" id="A0A077NIJ4"/>
<proteinExistence type="predicted"/>
<organism evidence="1 2">
    <name type="scientific">Xenorhabdus bovienii str. puntauvense</name>
    <dbReference type="NCBI Taxonomy" id="1398201"/>
    <lineage>
        <taxon>Bacteria</taxon>
        <taxon>Pseudomonadati</taxon>
        <taxon>Pseudomonadota</taxon>
        <taxon>Gammaproteobacteria</taxon>
        <taxon>Enterobacterales</taxon>
        <taxon>Morganellaceae</taxon>
        <taxon>Xenorhabdus</taxon>
    </lineage>
</organism>
<dbReference type="EMBL" id="CBSW010000239">
    <property type="protein sequence ID" value="CDG98569.1"/>
    <property type="molecule type" value="Genomic_DNA"/>
</dbReference>
<gene>
    <name evidence="1" type="ORF">XBP1_360002</name>
</gene>
<reference evidence="1" key="1">
    <citation type="submission" date="2013-07" db="EMBL/GenBank/DDBJ databases">
        <title>Sub-species coevolution in mutualistic symbiosis.</title>
        <authorList>
            <person name="Murfin K."/>
            <person name="Klassen J."/>
            <person name="Lee M."/>
            <person name="Forst S."/>
            <person name="Stock P."/>
            <person name="Goodrich-Blair H."/>
        </authorList>
    </citation>
    <scope>NUCLEOTIDE SEQUENCE [LARGE SCALE GENOMIC DNA]</scope>
    <source>
        <strain evidence="1">Puntauvense</strain>
    </source>
</reference>
<dbReference type="Proteomes" id="UP000028511">
    <property type="component" value="Unassembled WGS sequence"/>
</dbReference>
<sequence>MARLVFDCDYYLKFSKENSLKNSAIIGGVKNNNVKNAHGILVIFVLAFLVNRKAKNNPKGTVIYHNQLTHKK</sequence>
<protein>
    <submittedName>
        <fullName evidence="1">Uncharacterized protein</fullName>
    </submittedName>
</protein>
<name>A0A077NIJ4_XENBV</name>